<evidence type="ECO:0000256" key="3">
    <source>
        <dbReference type="ARBA" id="ARBA00004065"/>
    </source>
</evidence>
<dbReference type="EMBL" id="CP000049">
    <property type="protein sequence ID" value="AAX17390.1"/>
    <property type="molecule type" value="Genomic_DNA"/>
</dbReference>
<evidence type="ECO:0000256" key="12">
    <source>
        <dbReference type="ARBA" id="ARBA00022801"/>
    </source>
</evidence>
<dbReference type="SUPFAM" id="SSF53098">
    <property type="entry name" value="Ribonuclease H-like"/>
    <property type="match status" value="1"/>
</dbReference>
<keyword evidence="13 14" id="KW-0464">Manganese</keyword>
<dbReference type="GO" id="GO:0004523">
    <property type="term" value="F:RNA-DNA hybrid ribonuclease activity"/>
    <property type="evidence" value="ECO:0007669"/>
    <property type="project" value="UniProtKB-UniRule"/>
</dbReference>
<evidence type="ECO:0000256" key="8">
    <source>
        <dbReference type="ARBA" id="ARBA00022490"/>
    </source>
</evidence>
<dbReference type="EC" id="3.1.26.4" evidence="6 14"/>
<dbReference type="GO" id="GO:0006401">
    <property type="term" value="P:RNA catabolic process"/>
    <property type="evidence" value="ECO:0007669"/>
    <property type="project" value="UniProtKB-UniRule"/>
</dbReference>
<comment type="function">
    <text evidence="3 14 16">Endonuclease that specifically degrades the RNA of RNA-DNA hybrids.</text>
</comment>
<dbReference type="InterPro" id="IPR001352">
    <property type="entry name" value="RNase_HII/HIII"/>
</dbReference>
<dbReference type="NCBIfam" id="NF000595">
    <property type="entry name" value="PRK00015.1-3"/>
    <property type="match status" value="1"/>
</dbReference>
<dbReference type="InterPro" id="IPR036397">
    <property type="entry name" value="RNaseH_sf"/>
</dbReference>
<dbReference type="PANTHER" id="PTHR10954">
    <property type="entry name" value="RIBONUCLEASE H2 SUBUNIT A"/>
    <property type="match status" value="1"/>
</dbReference>
<dbReference type="AlphaFoldDB" id="A0ABF7PUM6"/>
<feature type="binding site" evidence="14 15">
    <location>
        <position position="99"/>
    </location>
    <ligand>
        <name>a divalent metal cation</name>
        <dbReference type="ChEBI" id="CHEBI:60240"/>
    </ligand>
</feature>
<dbReference type="InterPro" id="IPR012337">
    <property type="entry name" value="RNaseH-like_sf"/>
</dbReference>
<evidence type="ECO:0000256" key="4">
    <source>
        <dbReference type="ARBA" id="ARBA00004496"/>
    </source>
</evidence>
<dbReference type="PANTHER" id="PTHR10954:SF18">
    <property type="entry name" value="RIBONUCLEASE HII"/>
    <property type="match status" value="1"/>
</dbReference>
<evidence type="ECO:0000256" key="7">
    <source>
        <dbReference type="ARBA" id="ARBA00019179"/>
    </source>
</evidence>
<dbReference type="InterPro" id="IPR024567">
    <property type="entry name" value="RNase_HII/HIII_dom"/>
</dbReference>
<evidence type="ECO:0000256" key="6">
    <source>
        <dbReference type="ARBA" id="ARBA00012180"/>
    </source>
</evidence>
<evidence type="ECO:0000256" key="10">
    <source>
        <dbReference type="ARBA" id="ARBA00022723"/>
    </source>
</evidence>
<evidence type="ECO:0000313" key="18">
    <source>
        <dbReference type="EMBL" id="AAX17390.1"/>
    </source>
</evidence>
<dbReference type="Proteomes" id="UP000001205">
    <property type="component" value="Chromosome"/>
</dbReference>
<evidence type="ECO:0000256" key="14">
    <source>
        <dbReference type="HAMAP-Rule" id="MF_00052"/>
    </source>
</evidence>
<keyword evidence="19" id="KW-1185">Reference proteome</keyword>
<keyword evidence="10 14" id="KW-0479">Metal-binding</keyword>
<dbReference type="CDD" id="cd07182">
    <property type="entry name" value="RNase_HII_bacteria_HII_like"/>
    <property type="match status" value="1"/>
</dbReference>
<dbReference type="KEGG" id="btu:BT0046"/>
<evidence type="ECO:0000256" key="2">
    <source>
        <dbReference type="ARBA" id="ARBA00001946"/>
    </source>
</evidence>
<evidence type="ECO:0000256" key="15">
    <source>
        <dbReference type="PROSITE-ProRule" id="PRU01319"/>
    </source>
</evidence>
<evidence type="ECO:0000256" key="13">
    <source>
        <dbReference type="ARBA" id="ARBA00023211"/>
    </source>
</evidence>
<dbReference type="GO" id="GO:0005737">
    <property type="term" value="C:cytoplasm"/>
    <property type="evidence" value="ECO:0007669"/>
    <property type="project" value="UniProtKB-SubCell"/>
</dbReference>
<evidence type="ECO:0000256" key="1">
    <source>
        <dbReference type="ARBA" id="ARBA00000077"/>
    </source>
</evidence>
<comment type="similarity">
    <text evidence="5 14 16">Belongs to the RNase HII family.</text>
</comment>
<comment type="cofactor">
    <cofactor evidence="14 15">
        <name>Mn(2+)</name>
        <dbReference type="ChEBI" id="CHEBI:29035"/>
    </cofactor>
    <cofactor evidence="14 15">
        <name>Mg(2+)</name>
        <dbReference type="ChEBI" id="CHEBI:18420"/>
    </cofactor>
    <text evidence="14 15">Manganese or magnesium. Binds 1 divalent metal ion per monomer in the absence of substrate. May bind a second metal ion after substrate binding.</text>
</comment>
<name>A0ABF7PUM6_BORT9</name>
<dbReference type="Pfam" id="PF01351">
    <property type="entry name" value="RNase_HII"/>
    <property type="match status" value="1"/>
</dbReference>
<comment type="catalytic activity">
    <reaction evidence="1 14 15 16">
        <text>Endonucleolytic cleavage to 5'-phosphomonoester.</text>
        <dbReference type="EC" id="3.1.26.4"/>
    </reaction>
</comment>
<evidence type="ECO:0000256" key="16">
    <source>
        <dbReference type="RuleBase" id="RU003515"/>
    </source>
</evidence>
<evidence type="ECO:0000256" key="5">
    <source>
        <dbReference type="ARBA" id="ARBA00007383"/>
    </source>
</evidence>
<gene>
    <name evidence="14" type="primary">rnhB</name>
    <name evidence="18" type="ordered locus">BT0046</name>
</gene>
<comment type="cofactor">
    <cofactor evidence="2">
        <name>Mg(2+)</name>
        <dbReference type="ChEBI" id="CHEBI:18420"/>
    </cofactor>
</comment>
<accession>A0ABF7PUM6</accession>
<keyword evidence="12 14" id="KW-0378">Hydrolase</keyword>
<feature type="binding site" evidence="14 15">
    <location>
        <position position="8"/>
    </location>
    <ligand>
        <name>a divalent metal cation</name>
        <dbReference type="ChEBI" id="CHEBI:60240"/>
    </ligand>
</feature>
<evidence type="ECO:0000256" key="9">
    <source>
        <dbReference type="ARBA" id="ARBA00022722"/>
    </source>
</evidence>
<dbReference type="InterPro" id="IPR022898">
    <property type="entry name" value="RNase_HII"/>
</dbReference>
<organism evidence="18 19">
    <name type="scientific">Borrelia turicatae (strain 91E135)</name>
    <dbReference type="NCBI Taxonomy" id="314724"/>
    <lineage>
        <taxon>Bacteria</taxon>
        <taxon>Pseudomonadati</taxon>
        <taxon>Spirochaetota</taxon>
        <taxon>Spirochaetia</taxon>
        <taxon>Spirochaetales</taxon>
        <taxon>Borreliaceae</taxon>
        <taxon>Borrelia</taxon>
    </lineage>
</organism>
<dbReference type="GO" id="GO:0030145">
    <property type="term" value="F:manganese ion binding"/>
    <property type="evidence" value="ECO:0007669"/>
    <property type="project" value="UniProtKB-UniRule"/>
</dbReference>
<feature type="binding site" evidence="14 15">
    <location>
        <position position="7"/>
    </location>
    <ligand>
        <name>a divalent metal cation</name>
        <dbReference type="ChEBI" id="CHEBI:60240"/>
    </ligand>
</feature>
<comment type="subcellular location">
    <subcellularLocation>
        <location evidence="4 14">Cytoplasm</location>
    </subcellularLocation>
</comment>
<keyword evidence="8 14" id="KW-0963">Cytoplasm</keyword>
<evidence type="ECO:0000259" key="17">
    <source>
        <dbReference type="PROSITE" id="PS51975"/>
    </source>
</evidence>
<evidence type="ECO:0000313" key="19">
    <source>
        <dbReference type="Proteomes" id="UP000001205"/>
    </source>
</evidence>
<dbReference type="PROSITE" id="PS51975">
    <property type="entry name" value="RNASE_H_2"/>
    <property type="match status" value="1"/>
</dbReference>
<dbReference type="GO" id="GO:0003723">
    <property type="term" value="F:RNA binding"/>
    <property type="evidence" value="ECO:0007669"/>
    <property type="project" value="UniProtKB-UniRule"/>
</dbReference>
<dbReference type="HAMAP" id="MF_00052_B">
    <property type="entry name" value="RNase_HII_B"/>
    <property type="match status" value="1"/>
</dbReference>
<sequence length="182" mass="20657">MMICGIDEVGRGCIFGPVLSAAVIFKGNPKFLNALDDSKKLNKSKREYLSSLILENSYYAFAEVPNEIIDKINIHHASLLAMQIAYEKLNIECNLVLVDGKFIPKIKAKKIQAIIKGDSIINEIKAASIIAKVQRDKLMDEYDKIYPLYALKKNKGYPTKEHKDAIKKYGISRLHRRSFQLI</sequence>
<dbReference type="Gene3D" id="3.30.420.10">
    <property type="entry name" value="Ribonuclease H-like superfamily/Ribonuclease H"/>
    <property type="match status" value="1"/>
</dbReference>
<reference evidence="19" key="1">
    <citation type="submission" date="2004-12" db="EMBL/GenBank/DDBJ databases">
        <title>The genome sequence of Borrelia hermsii and Borrelia turicatae: comparative analysis of two agents of endemic N. America relapsing fever.</title>
        <authorList>
            <person name="Porcella S.F."/>
            <person name="Raffel S.J."/>
            <person name="Schrumpf M.E."/>
            <person name="Montgomery B."/>
            <person name="Smith T."/>
            <person name="Schwan T.G."/>
        </authorList>
    </citation>
    <scope>NUCLEOTIDE SEQUENCE [LARGE SCALE GENOMIC DNA]</scope>
    <source>
        <strain evidence="19">91E135</strain>
    </source>
</reference>
<proteinExistence type="inferred from homology"/>
<keyword evidence="9 14" id="KW-0540">Nuclease</keyword>
<evidence type="ECO:0000256" key="11">
    <source>
        <dbReference type="ARBA" id="ARBA00022759"/>
    </source>
</evidence>
<feature type="domain" description="RNase H type-2" evidence="17">
    <location>
        <begin position="1"/>
        <end position="182"/>
    </location>
</feature>
<protein>
    <recommendedName>
        <fullName evidence="7 14">Ribonuclease HII</fullName>
        <shortName evidence="14">RNase HII</shortName>
        <ecNumber evidence="6 14">3.1.26.4</ecNumber>
    </recommendedName>
</protein>
<keyword evidence="11 14" id="KW-0255">Endonuclease</keyword>